<accession>A0AA88VIM5</accession>
<dbReference type="Pfam" id="PF04749">
    <property type="entry name" value="PLAC8"/>
    <property type="match status" value="1"/>
</dbReference>
<evidence type="ECO:0000259" key="3">
    <source>
        <dbReference type="Pfam" id="PF22936"/>
    </source>
</evidence>
<keyword evidence="5" id="KW-1185">Reference proteome</keyword>
<dbReference type="NCBIfam" id="TIGR01571">
    <property type="entry name" value="A_thal_Cys_rich"/>
    <property type="match status" value="1"/>
</dbReference>
<protein>
    <recommendedName>
        <fullName evidence="3">Retrovirus-related Pol polyprotein from transposon TNT 1-94-like beta-barrel domain-containing protein</fullName>
    </recommendedName>
</protein>
<dbReference type="AlphaFoldDB" id="A0AA88VIM5"/>
<keyword evidence="2" id="KW-0472">Membrane</keyword>
<keyword evidence="2" id="KW-1133">Transmembrane helix</keyword>
<keyword evidence="2" id="KW-0812">Transmembrane</keyword>
<evidence type="ECO:0000256" key="2">
    <source>
        <dbReference type="SAM" id="Phobius"/>
    </source>
</evidence>
<dbReference type="Pfam" id="PF22936">
    <property type="entry name" value="Pol_BBD"/>
    <property type="match status" value="1"/>
</dbReference>
<dbReference type="EMBL" id="JAVXUP010001817">
    <property type="protein sequence ID" value="KAK3007848.1"/>
    <property type="molecule type" value="Genomic_DNA"/>
</dbReference>
<gene>
    <name evidence="4" type="ORF">RJ639_013457</name>
</gene>
<name>A0AA88VIM5_9ASTE</name>
<evidence type="ECO:0000313" key="4">
    <source>
        <dbReference type="EMBL" id="KAK3007848.1"/>
    </source>
</evidence>
<dbReference type="InterPro" id="IPR054722">
    <property type="entry name" value="PolX-like_BBD"/>
</dbReference>
<sequence length="315" mass="34820">MSIDMDTTVMPKVRLGDGSLVEARGKGSILVGTKNGSKYIHDVLYVLDLEYSLLSLGQLIENGGEMGRLFPNASHAHHNQDLSQPDTSTPVDVPPPVANHHAYYQHETPARQQLQQPQANPIYASQPAPQPVQYPQHAFTPQAQPQIYIVPQAAFVQPSPGQYPIQTVPQPQIGTEGWRTGLFDCMDDPGNAFVTMCFPCVTFGQVAEIVDNGHTSCATSGLLLGLVMCLIGWPCLITFTYRTKLRSRYGLVESPGPDWLIHCFCDCCALCQEYRELQLRGMDPSIGWQANVAKYQNLQQQQVAMMPPMNQTMMG</sequence>
<organism evidence="4 5">
    <name type="scientific">Escallonia herrerae</name>
    <dbReference type="NCBI Taxonomy" id="1293975"/>
    <lineage>
        <taxon>Eukaryota</taxon>
        <taxon>Viridiplantae</taxon>
        <taxon>Streptophyta</taxon>
        <taxon>Embryophyta</taxon>
        <taxon>Tracheophyta</taxon>
        <taxon>Spermatophyta</taxon>
        <taxon>Magnoliopsida</taxon>
        <taxon>eudicotyledons</taxon>
        <taxon>Gunneridae</taxon>
        <taxon>Pentapetalae</taxon>
        <taxon>asterids</taxon>
        <taxon>campanulids</taxon>
        <taxon>Escalloniales</taxon>
        <taxon>Escalloniaceae</taxon>
        <taxon>Escallonia</taxon>
    </lineage>
</organism>
<proteinExistence type="predicted"/>
<reference evidence="4" key="1">
    <citation type="submission" date="2022-12" db="EMBL/GenBank/DDBJ databases">
        <title>Draft genome assemblies for two species of Escallonia (Escalloniales).</title>
        <authorList>
            <person name="Chanderbali A."/>
            <person name="Dervinis C."/>
            <person name="Anghel I."/>
            <person name="Soltis D."/>
            <person name="Soltis P."/>
            <person name="Zapata F."/>
        </authorList>
    </citation>
    <scope>NUCLEOTIDE SEQUENCE</scope>
    <source>
        <strain evidence="4">UCBG64.0493</strain>
        <tissue evidence="4">Leaf</tissue>
    </source>
</reference>
<evidence type="ECO:0000256" key="1">
    <source>
        <dbReference type="SAM" id="MobiDB-lite"/>
    </source>
</evidence>
<dbReference type="PANTHER" id="PTHR15907">
    <property type="entry name" value="DUF614 FAMILY PROTEIN-RELATED"/>
    <property type="match status" value="1"/>
</dbReference>
<feature type="domain" description="Retrovirus-related Pol polyprotein from transposon TNT 1-94-like beta-barrel" evidence="3">
    <location>
        <begin position="7"/>
        <end position="63"/>
    </location>
</feature>
<feature type="transmembrane region" description="Helical" evidence="2">
    <location>
        <begin position="222"/>
        <end position="241"/>
    </location>
</feature>
<feature type="region of interest" description="Disordered" evidence="1">
    <location>
        <begin position="71"/>
        <end position="97"/>
    </location>
</feature>
<dbReference type="InterPro" id="IPR006461">
    <property type="entry name" value="PLAC_motif_containing"/>
</dbReference>
<comment type="caution">
    <text evidence="4">The sequence shown here is derived from an EMBL/GenBank/DDBJ whole genome shotgun (WGS) entry which is preliminary data.</text>
</comment>
<dbReference type="Proteomes" id="UP001188597">
    <property type="component" value="Unassembled WGS sequence"/>
</dbReference>
<evidence type="ECO:0000313" key="5">
    <source>
        <dbReference type="Proteomes" id="UP001188597"/>
    </source>
</evidence>